<reference evidence="1 2" key="1">
    <citation type="submission" date="2019-05" db="EMBL/GenBank/DDBJ databases">
        <title>Another draft genome of Portunus trituberculatus and its Hox gene families provides insights of decapod evolution.</title>
        <authorList>
            <person name="Jeong J.-H."/>
            <person name="Song I."/>
            <person name="Kim S."/>
            <person name="Choi T."/>
            <person name="Kim D."/>
            <person name="Ryu S."/>
            <person name="Kim W."/>
        </authorList>
    </citation>
    <scope>NUCLEOTIDE SEQUENCE [LARGE SCALE GENOMIC DNA]</scope>
    <source>
        <tissue evidence="1">Muscle</tissue>
    </source>
</reference>
<gene>
    <name evidence="1" type="ORF">E2C01_059716</name>
</gene>
<dbReference type="Proteomes" id="UP000324222">
    <property type="component" value="Unassembled WGS sequence"/>
</dbReference>
<proteinExistence type="predicted"/>
<comment type="caution">
    <text evidence="1">The sequence shown here is derived from an EMBL/GenBank/DDBJ whole genome shotgun (WGS) entry which is preliminary data.</text>
</comment>
<evidence type="ECO:0000313" key="2">
    <source>
        <dbReference type="Proteomes" id="UP000324222"/>
    </source>
</evidence>
<accession>A0A5B7H968</accession>
<name>A0A5B7H968_PORTR</name>
<sequence length="161" mass="17680">MFTNIGKSQTTVAGFPRLACPYKPGGARQQDPPRGNSFTSLRISLPTSINLPLAHPVAGDQGKPYRGALGALSLPSHVTSHAPPKSGIMAAREDKLVTPPRYVFRPLLNMEGAGGPSERVDYHYLIHCSTFQPSQLLLLLLLYTEINYVLYTNEKCTTNEW</sequence>
<evidence type="ECO:0000313" key="1">
    <source>
        <dbReference type="EMBL" id="MPC65578.1"/>
    </source>
</evidence>
<organism evidence="1 2">
    <name type="scientific">Portunus trituberculatus</name>
    <name type="common">Swimming crab</name>
    <name type="synonym">Neptunus trituberculatus</name>
    <dbReference type="NCBI Taxonomy" id="210409"/>
    <lineage>
        <taxon>Eukaryota</taxon>
        <taxon>Metazoa</taxon>
        <taxon>Ecdysozoa</taxon>
        <taxon>Arthropoda</taxon>
        <taxon>Crustacea</taxon>
        <taxon>Multicrustacea</taxon>
        <taxon>Malacostraca</taxon>
        <taxon>Eumalacostraca</taxon>
        <taxon>Eucarida</taxon>
        <taxon>Decapoda</taxon>
        <taxon>Pleocyemata</taxon>
        <taxon>Brachyura</taxon>
        <taxon>Eubrachyura</taxon>
        <taxon>Portunoidea</taxon>
        <taxon>Portunidae</taxon>
        <taxon>Portuninae</taxon>
        <taxon>Portunus</taxon>
    </lineage>
</organism>
<dbReference type="AlphaFoldDB" id="A0A5B7H968"/>
<keyword evidence="2" id="KW-1185">Reference proteome</keyword>
<dbReference type="EMBL" id="VSRR010023545">
    <property type="protein sequence ID" value="MPC65578.1"/>
    <property type="molecule type" value="Genomic_DNA"/>
</dbReference>
<protein>
    <submittedName>
        <fullName evidence="1">Uncharacterized protein</fullName>
    </submittedName>
</protein>